<evidence type="ECO:0000313" key="1">
    <source>
        <dbReference type="EMBL" id="MCS6521372.1"/>
    </source>
</evidence>
<dbReference type="GeneID" id="95324287"/>
<dbReference type="EMBL" id="JANVAD010000001">
    <property type="protein sequence ID" value="MCS6521372.1"/>
    <property type="molecule type" value="Genomic_DNA"/>
</dbReference>
<gene>
    <name evidence="1" type="ORF">NYQ28_02185</name>
</gene>
<evidence type="ECO:0000313" key="2">
    <source>
        <dbReference type="Proteomes" id="UP001652264"/>
    </source>
</evidence>
<keyword evidence="2" id="KW-1185">Reference proteome</keyword>
<protein>
    <submittedName>
        <fullName evidence="1">Uncharacterized protein</fullName>
    </submittedName>
</protein>
<accession>A0ABT2HDN9</accession>
<proteinExistence type="predicted"/>
<dbReference type="Proteomes" id="UP001652264">
    <property type="component" value="Unassembled WGS sequence"/>
</dbReference>
<sequence length="124" mass="13120">MPRELTILGPTLVGDAEFRPAAAAVDPGIGLRLVRGGLVGRFTDADGRVVATVQHPRRVRSDTEVRRLLPDLTELPPEAEGGGWWWTDVFVPLHDDAGSVGTGLAEAIADHAHAALSTQDGGPR</sequence>
<reference evidence="1 2" key="1">
    <citation type="submission" date="2022-08" db="EMBL/GenBank/DDBJ databases">
        <title>Taxonomy of Curtobacterium flaccumfaciens.</title>
        <authorList>
            <person name="Osdaghi E."/>
            <person name="Taghavi S.M."/>
            <person name="Hamidizade M."/>
            <person name="Abachi H."/>
            <person name="Fazliarab A."/>
            <person name="Baeyen S."/>
            <person name="Portier P."/>
            <person name="Van Vaerenbergh J."/>
            <person name="Jacques M.-A."/>
        </authorList>
    </citation>
    <scope>NUCLEOTIDE SEQUENCE [LARGE SCALE GENOMIC DNA]</scope>
    <source>
        <strain evidence="1 2">LMG8786T</strain>
    </source>
</reference>
<organism evidence="1 2">
    <name type="scientific">Curtobacterium citreum</name>
    <dbReference type="NCBI Taxonomy" id="2036"/>
    <lineage>
        <taxon>Bacteria</taxon>
        <taxon>Bacillati</taxon>
        <taxon>Actinomycetota</taxon>
        <taxon>Actinomycetes</taxon>
        <taxon>Micrococcales</taxon>
        <taxon>Microbacteriaceae</taxon>
        <taxon>Curtobacterium</taxon>
    </lineage>
</organism>
<dbReference type="RefSeq" id="WP_141861787.1">
    <property type="nucleotide sequence ID" value="NZ_BMNV01000004.1"/>
</dbReference>
<name>A0ABT2HDN9_9MICO</name>
<comment type="caution">
    <text evidence="1">The sequence shown here is derived from an EMBL/GenBank/DDBJ whole genome shotgun (WGS) entry which is preliminary data.</text>
</comment>